<reference evidence="2 3" key="1">
    <citation type="submission" date="2016-02" db="EMBL/GenBank/DDBJ databases">
        <title>Ulvibacter sp. LPB0005, isolated from Thais luteostoma.</title>
        <authorList>
            <person name="Shin S.-K."/>
            <person name="Yi H."/>
        </authorList>
    </citation>
    <scope>NUCLEOTIDE SEQUENCE [LARGE SCALE GENOMIC DNA]</scope>
    <source>
        <strain evidence="2 3">LPB0005</strain>
    </source>
</reference>
<keyword evidence="1" id="KW-1133">Transmembrane helix</keyword>
<keyword evidence="1" id="KW-0812">Transmembrane</keyword>
<dbReference type="RefSeq" id="WP_068590479.1">
    <property type="nucleotide sequence ID" value="NZ_LRXL01000026.1"/>
</dbReference>
<dbReference type="STRING" id="1763537.ULVI_05360"/>
<feature type="transmembrane region" description="Helical" evidence="1">
    <location>
        <begin position="12"/>
        <end position="30"/>
    </location>
</feature>
<organism evidence="2 3">
    <name type="scientific">Cochleicola gelatinilyticus</name>
    <dbReference type="NCBI Taxonomy" id="1763537"/>
    <lineage>
        <taxon>Bacteria</taxon>
        <taxon>Pseudomonadati</taxon>
        <taxon>Bacteroidota</taxon>
        <taxon>Flavobacteriia</taxon>
        <taxon>Flavobacteriales</taxon>
        <taxon>Flavobacteriaceae</taxon>
        <taxon>Cochleicola</taxon>
    </lineage>
</organism>
<keyword evidence="3" id="KW-1185">Reference proteome</keyword>
<proteinExistence type="predicted"/>
<dbReference type="Proteomes" id="UP000077013">
    <property type="component" value="Unassembled WGS sequence"/>
</dbReference>
<protein>
    <submittedName>
        <fullName evidence="2">Uncharacterized protein</fullName>
    </submittedName>
</protein>
<comment type="caution">
    <text evidence="2">The sequence shown here is derived from an EMBL/GenBank/DDBJ whole genome shotgun (WGS) entry which is preliminary data.</text>
</comment>
<feature type="transmembrane region" description="Helical" evidence="1">
    <location>
        <begin position="36"/>
        <end position="56"/>
    </location>
</feature>
<evidence type="ECO:0000256" key="1">
    <source>
        <dbReference type="SAM" id="Phobius"/>
    </source>
</evidence>
<feature type="transmembrane region" description="Helical" evidence="1">
    <location>
        <begin position="176"/>
        <end position="196"/>
    </location>
</feature>
<name>A0A167IZC9_9FLAO</name>
<accession>A0A167IZC9</accession>
<feature type="transmembrane region" description="Helical" evidence="1">
    <location>
        <begin position="122"/>
        <end position="143"/>
    </location>
</feature>
<gene>
    <name evidence="2" type="ORF">ULVI_05360</name>
</gene>
<evidence type="ECO:0000313" key="2">
    <source>
        <dbReference type="EMBL" id="OAB80165.1"/>
    </source>
</evidence>
<feature type="transmembrane region" description="Helical" evidence="1">
    <location>
        <begin position="68"/>
        <end position="85"/>
    </location>
</feature>
<evidence type="ECO:0000313" key="3">
    <source>
        <dbReference type="Proteomes" id="UP000077013"/>
    </source>
</evidence>
<feature type="transmembrane region" description="Helical" evidence="1">
    <location>
        <begin position="91"/>
        <end position="110"/>
    </location>
</feature>
<dbReference type="OrthoDB" id="6464693at2"/>
<dbReference type="AlphaFoldDB" id="A0A167IZC9"/>
<keyword evidence="1" id="KW-0472">Membrane</keyword>
<sequence>MNIIERYDKQFQYAEIIFYLVITLQFYIVWSNPKISNVHLISELALLIAFEFIMVHSGVFMAAFPKKISLFIFFPLYGIFAIVFSSFIENWHLIIITYLFAVFNRMRFAFADVSDRLKSRNILISVTAAVVYFFLMFIIAFSADSIPELGLTQDFLNKSGYFETLKTGGIFLDMPQTALCLGVIYYVLMACFVFLITRKKATLAIPPKINL</sequence>
<dbReference type="EMBL" id="LRXL01000026">
    <property type="protein sequence ID" value="OAB80165.1"/>
    <property type="molecule type" value="Genomic_DNA"/>
</dbReference>